<dbReference type="InterPro" id="IPR029066">
    <property type="entry name" value="PLP-binding_barrel"/>
</dbReference>
<dbReference type="InterPro" id="IPR009006">
    <property type="entry name" value="Ala_racemase/Decarboxylase_C"/>
</dbReference>
<dbReference type="FunFam" id="3.20.20.10:FF:000002">
    <property type="entry name" value="Alanine racemase"/>
    <property type="match status" value="1"/>
</dbReference>
<evidence type="ECO:0000256" key="5">
    <source>
        <dbReference type="HAMAP-Rule" id="MF_01201"/>
    </source>
</evidence>
<accession>A0A0B4XSW5</accession>
<dbReference type="PANTHER" id="PTHR30511">
    <property type="entry name" value="ALANINE RACEMASE"/>
    <property type="match status" value="1"/>
</dbReference>
<dbReference type="GO" id="GO:0030170">
    <property type="term" value="F:pyridoxal phosphate binding"/>
    <property type="evidence" value="ECO:0007669"/>
    <property type="project" value="UniProtKB-UniRule"/>
</dbReference>
<evidence type="ECO:0000313" key="9">
    <source>
        <dbReference type="EMBL" id="AJD49538.1"/>
    </source>
</evidence>
<dbReference type="CDD" id="cd06827">
    <property type="entry name" value="PLPDE_III_AR_proteobact"/>
    <property type="match status" value="1"/>
</dbReference>
<feature type="binding site" evidence="5 7">
    <location>
        <position position="131"/>
    </location>
    <ligand>
        <name>substrate</name>
    </ligand>
</feature>
<comment type="function">
    <text evidence="5">Catalyzes the interconversion of L-alanine and D-alanine. May also act on other amino acids.</text>
</comment>
<dbReference type="STRING" id="391936.S7S_15630"/>
<dbReference type="KEGG" id="apac:S7S_15630"/>
<feature type="domain" description="Alanine racemase C-terminal" evidence="8">
    <location>
        <begin position="234"/>
        <end position="358"/>
    </location>
</feature>
<dbReference type="HOGENOM" id="CLU_028393_1_0_6"/>
<feature type="modified residue" description="N6-(pyridoxal phosphate)lysine" evidence="5 6">
    <location>
        <position position="35"/>
    </location>
</feature>
<dbReference type="PANTHER" id="PTHR30511:SF0">
    <property type="entry name" value="ALANINE RACEMASE, CATABOLIC-RELATED"/>
    <property type="match status" value="1"/>
</dbReference>
<dbReference type="Pfam" id="PF01168">
    <property type="entry name" value="Ala_racemase_N"/>
    <property type="match status" value="1"/>
</dbReference>
<comment type="similarity">
    <text evidence="5">Belongs to the alanine racemase family.</text>
</comment>
<dbReference type="NCBIfam" id="TIGR00492">
    <property type="entry name" value="alr"/>
    <property type="match status" value="1"/>
</dbReference>
<evidence type="ECO:0000313" key="10">
    <source>
        <dbReference type="Proteomes" id="UP000006764"/>
    </source>
</evidence>
<dbReference type="SUPFAM" id="SSF51419">
    <property type="entry name" value="PLP-binding barrel"/>
    <property type="match status" value="1"/>
</dbReference>
<dbReference type="HAMAP" id="MF_01201">
    <property type="entry name" value="Ala_racemase"/>
    <property type="match status" value="1"/>
</dbReference>
<dbReference type="GO" id="GO:0005829">
    <property type="term" value="C:cytosol"/>
    <property type="evidence" value="ECO:0007669"/>
    <property type="project" value="TreeGrafter"/>
</dbReference>
<dbReference type="Gene3D" id="3.20.20.10">
    <property type="entry name" value="Alanine racemase"/>
    <property type="match status" value="1"/>
</dbReference>
<gene>
    <name evidence="9" type="ORF">S7S_15630</name>
</gene>
<dbReference type="SMART" id="SM01005">
    <property type="entry name" value="Ala_racemase_C"/>
    <property type="match status" value="1"/>
</dbReference>
<evidence type="ECO:0000259" key="8">
    <source>
        <dbReference type="SMART" id="SM01005"/>
    </source>
</evidence>
<evidence type="ECO:0000256" key="6">
    <source>
        <dbReference type="PIRSR" id="PIRSR600821-50"/>
    </source>
</evidence>
<dbReference type="Gene3D" id="2.40.37.10">
    <property type="entry name" value="Lyase, Ornithine Decarboxylase, Chain A, domain 1"/>
    <property type="match status" value="1"/>
</dbReference>
<evidence type="ECO:0000256" key="7">
    <source>
        <dbReference type="PIRSR" id="PIRSR600821-52"/>
    </source>
</evidence>
<feature type="active site" description="Proton acceptor; specific for D-alanine" evidence="5">
    <location>
        <position position="35"/>
    </location>
</feature>
<keyword evidence="3 5" id="KW-0663">Pyridoxal phosphate</keyword>
<dbReference type="InterPro" id="IPR000821">
    <property type="entry name" value="Ala_racemase"/>
</dbReference>
<proteinExistence type="inferred from homology"/>
<reference evidence="9 10" key="1">
    <citation type="journal article" date="2012" name="J. Bacteriol.">
        <title>Genome sequence of an alkane-degrading bacterium, Alcanivorax pacificus type strain W11-5, isolated from deep sea sediment.</title>
        <authorList>
            <person name="Lai Q."/>
            <person name="Shao Z."/>
        </authorList>
    </citation>
    <scope>NUCLEOTIDE SEQUENCE [LARGE SCALE GENOMIC DNA]</scope>
    <source>
        <strain evidence="9 10">W11-5</strain>
    </source>
</reference>
<name>A0A0B4XSW5_9GAMM</name>
<evidence type="ECO:0000256" key="1">
    <source>
        <dbReference type="ARBA" id="ARBA00000316"/>
    </source>
</evidence>
<sequence>MTRGTVLEIRPAALAANARRARELAPGASVYAMVKANAYGHGLTLAASTFSPLVDGFGVALMEEAQALRDAGVTQPLLLLEGFFDRDELLAAAAQSVQLVLHSDWQLALLETTRLPAGVRVWLKVDCGMHRLGFPVVQCGNALKRLAALPQVQVAGVMSHFACADLQQDVMSARQLEQVQQLAAGHGLPFSAANSAGLCRYPDSHGALVRPGIMLYGGSPLAGHTAVSLGLSVTQRLSARLIAVNDVPAGESVGYGAAWTATRPSRIGVVALGYGDGYPRHAPGTTPVAVNGVRTVLAGRVSMDMLAVDVTDIPQARPGDEVELWGDTVSVDEVAAACGTISYALFCQVTPRVRRVIAGSA</sequence>
<keyword evidence="4 5" id="KW-0413">Isomerase</keyword>
<dbReference type="GO" id="GO:0030632">
    <property type="term" value="P:D-alanine biosynthetic process"/>
    <property type="evidence" value="ECO:0007669"/>
    <property type="project" value="UniProtKB-UniRule"/>
</dbReference>
<comment type="cofactor">
    <cofactor evidence="2 5 6">
        <name>pyridoxal 5'-phosphate</name>
        <dbReference type="ChEBI" id="CHEBI:597326"/>
    </cofactor>
</comment>
<dbReference type="UniPathway" id="UPA00042">
    <property type="reaction ID" value="UER00497"/>
</dbReference>
<keyword evidence="10" id="KW-1185">Reference proteome</keyword>
<feature type="active site" description="Proton acceptor; specific for L-alanine" evidence="5">
    <location>
        <position position="255"/>
    </location>
</feature>
<dbReference type="EMBL" id="CP004387">
    <property type="protein sequence ID" value="AJD49538.1"/>
    <property type="molecule type" value="Genomic_DNA"/>
</dbReference>
<dbReference type="InterPro" id="IPR011079">
    <property type="entry name" value="Ala_racemase_C"/>
</dbReference>
<comment type="pathway">
    <text evidence="5">Amino-acid biosynthesis; D-alanine biosynthesis; D-alanine from L-alanine: step 1/1.</text>
</comment>
<dbReference type="Proteomes" id="UP000006764">
    <property type="component" value="Chromosome"/>
</dbReference>
<protein>
    <recommendedName>
        <fullName evidence="5">Alanine racemase</fullName>
        <ecNumber evidence="5">5.1.1.1</ecNumber>
    </recommendedName>
</protein>
<dbReference type="RefSeq" id="WP_008733444.1">
    <property type="nucleotide sequence ID" value="NZ_CP004387.1"/>
</dbReference>
<comment type="catalytic activity">
    <reaction evidence="1 5">
        <text>L-alanine = D-alanine</text>
        <dbReference type="Rhea" id="RHEA:20249"/>
        <dbReference type="ChEBI" id="CHEBI:57416"/>
        <dbReference type="ChEBI" id="CHEBI:57972"/>
        <dbReference type="EC" id="5.1.1.1"/>
    </reaction>
</comment>
<dbReference type="SUPFAM" id="SSF50621">
    <property type="entry name" value="Alanine racemase C-terminal domain-like"/>
    <property type="match status" value="1"/>
</dbReference>
<dbReference type="PRINTS" id="PR00992">
    <property type="entry name" value="ALARACEMASE"/>
</dbReference>
<dbReference type="InterPro" id="IPR001608">
    <property type="entry name" value="Ala_racemase_N"/>
</dbReference>
<dbReference type="Pfam" id="PF00842">
    <property type="entry name" value="Ala_racemase_C"/>
    <property type="match status" value="1"/>
</dbReference>
<evidence type="ECO:0000256" key="2">
    <source>
        <dbReference type="ARBA" id="ARBA00001933"/>
    </source>
</evidence>
<dbReference type="EC" id="5.1.1.1" evidence="5"/>
<evidence type="ECO:0000256" key="4">
    <source>
        <dbReference type="ARBA" id="ARBA00023235"/>
    </source>
</evidence>
<evidence type="ECO:0000256" key="3">
    <source>
        <dbReference type="ARBA" id="ARBA00022898"/>
    </source>
</evidence>
<feature type="binding site" evidence="5 7">
    <location>
        <position position="303"/>
    </location>
    <ligand>
        <name>substrate</name>
    </ligand>
</feature>
<organism evidence="9 10">
    <name type="scientific">Isoalcanivorax pacificus W11-5</name>
    <dbReference type="NCBI Taxonomy" id="391936"/>
    <lineage>
        <taxon>Bacteria</taxon>
        <taxon>Pseudomonadati</taxon>
        <taxon>Pseudomonadota</taxon>
        <taxon>Gammaproteobacteria</taxon>
        <taxon>Oceanospirillales</taxon>
        <taxon>Alcanivoracaceae</taxon>
        <taxon>Isoalcanivorax</taxon>
    </lineage>
</organism>
<dbReference type="GO" id="GO:0008784">
    <property type="term" value="F:alanine racemase activity"/>
    <property type="evidence" value="ECO:0007669"/>
    <property type="project" value="UniProtKB-UniRule"/>
</dbReference>
<dbReference type="OrthoDB" id="9813814at2"/>
<dbReference type="AlphaFoldDB" id="A0A0B4XSW5"/>